<feature type="compositionally biased region" description="Polar residues" evidence="1">
    <location>
        <begin position="1"/>
        <end position="20"/>
    </location>
</feature>
<dbReference type="EMBL" id="CAJVPJ010000446">
    <property type="protein sequence ID" value="CAG8525476.1"/>
    <property type="molecule type" value="Genomic_DNA"/>
</dbReference>
<protein>
    <submittedName>
        <fullName evidence="2">8576_t:CDS:1</fullName>
    </submittedName>
</protein>
<dbReference type="AlphaFoldDB" id="A0A9N9FD46"/>
<evidence type="ECO:0000313" key="3">
    <source>
        <dbReference type="Proteomes" id="UP000789572"/>
    </source>
</evidence>
<gene>
    <name evidence="2" type="ORF">POCULU_LOCUS3794</name>
</gene>
<evidence type="ECO:0000256" key="1">
    <source>
        <dbReference type="SAM" id="MobiDB-lite"/>
    </source>
</evidence>
<name>A0A9N9FD46_9GLOM</name>
<feature type="compositionally biased region" description="Polar residues" evidence="1">
    <location>
        <begin position="53"/>
        <end position="65"/>
    </location>
</feature>
<sequence length="71" mass="7971">MPSNHTYHPNRGCRTSTTKTNETDEEISGEKDTISSVEAVDISKESDKREESTPQQRQSGKNQKPNCYGII</sequence>
<comment type="caution">
    <text evidence="2">The sequence shown here is derived from an EMBL/GenBank/DDBJ whole genome shotgun (WGS) entry which is preliminary data.</text>
</comment>
<feature type="compositionally biased region" description="Basic and acidic residues" evidence="1">
    <location>
        <begin position="41"/>
        <end position="52"/>
    </location>
</feature>
<keyword evidence="3" id="KW-1185">Reference proteome</keyword>
<evidence type="ECO:0000313" key="2">
    <source>
        <dbReference type="EMBL" id="CAG8525476.1"/>
    </source>
</evidence>
<accession>A0A9N9FD46</accession>
<dbReference type="Proteomes" id="UP000789572">
    <property type="component" value="Unassembled WGS sequence"/>
</dbReference>
<reference evidence="2" key="1">
    <citation type="submission" date="2021-06" db="EMBL/GenBank/DDBJ databases">
        <authorList>
            <person name="Kallberg Y."/>
            <person name="Tangrot J."/>
            <person name="Rosling A."/>
        </authorList>
    </citation>
    <scope>NUCLEOTIDE SEQUENCE</scope>
    <source>
        <strain evidence="2">IA702</strain>
    </source>
</reference>
<proteinExistence type="predicted"/>
<feature type="region of interest" description="Disordered" evidence="1">
    <location>
        <begin position="1"/>
        <end position="71"/>
    </location>
</feature>
<organism evidence="2 3">
    <name type="scientific">Paraglomus occultum</name>
    <dbReference type="NCBI Taxonomy" id="144539"/>
    <lineage>
        <taxon>Eukaryota</taxon>
        <taxon>Fungi</taxon>
        <taxon>Fungi incertae sedis</taxon>
        <taxon>Mucoromycota</taxon>
        <taxon>Glomeromycotina</taxon>
        <taxon>Glomeromycetes</taxon>
        <taxon>Paraglomerales</taxon>
        <taxon>Paraglomeraceae</taxon>
        <taxon>Paraglomus</taxon>
    </lineage>
</organism>